<dbReference type="PANTHER" id="PTHR12993:SF11">
    <property type="entry name" value="N-ACETYLGLUCOSAMINYL-PHOSPHATIDYLINOSITOL DE-N-ACETYLASE"/>
    <property type="match status" value="1"/>
</dbReference>
<dbReference type="AlphaFoldDB" id="A0A1G9G1E9"/>
<organism evidence="1 2">
    <name type="scientific">Paracoccus chinensis</name>
    <dbReference type="NCBI Taxonomy" id="525640"/>
    <lineage>
        <taxon>Bacteria</taxon>
        <taxon>Pseudomonadati</taxon>
        <taxon>Pseudomonadota</taxon>
        <taxon>Alphaproteobacteria</taxon>
        <taxon>Rhodobacterales</taxon>
        <taxon>Paracoccaceae</taxon>
        <taxon>Paracoccus</taxon>
    </lineage>
</organism>
<dbReference type="Proteomes" id="UP000199555">
    <property type="component" value="Unassembled WGS sequence"/>
</dbReference>
<keyword evidence="2" id="KW-1185">Reference proteome</keyword>
<protein>
    <submittedName>
        <fullName evidence="1">N-acetylglucosaminyl deacetylase, LmbE family</fullName>
    </submittedName>
</protein>
<dbReference type="OrthoDB" id="9790023at2"/>
<dbReference type="Pfam" id="PF02585">
    <property type="entry name" value="PIG-L"/>
    <property type="match status" value="1"/>
</dbReference>
<dbReference type="EMBL" id="FNGE01000004">
    <property type="protein sequence ID" value="SDK94439.1"/>
    <property type="molecule type" value="Genomic_DNA"/>
</dbReference>
<dbReference type="InterPro" id="IPR024078">
    <property type="entry name" value="LmbE-like_dom_sf"/>
</dbReference>
<dbReference type="Gene3D" id="3.40.50.10320">
    <property type="entry name" value="LmbE-like"/>
    <property type="match status" value="1"/>
</dbReference>
<reference evidence="2" key="1">
    <citation type="submission" date="2016-10" db="EMBL/GenBank/DDBJ databases">
        <authorList>
            <person name="Varghese N."/>
            <person name="Submissions S."/>
        </authorList>
    </citation>
    <scope>NUCLEOTIDE SEQUENCE [LARGE SCALE GENOMIC DNA]</scope>
    <source>
        <strain evidence="2">CGMCC 1.7655</strain>
    </source>
</reference>
<dbReference type="SUPFAM" id="SSF102588">
    <property type="entry name" value="LmbE-like"/>
    <property type="match status" value="1"/>
</dbReference>
<evidence type="ECO:0000313" key="1">
    <source>
        <dbReference type="EMBL" id="SDK94439.1"/>
    </source>
</evidence>
<proteinExistence type="predicted"/>
<dbReference type="InterPro" id="IPR003737">
    <property type="entry name" value="GlcNAc_PI_deacetylase-related"/>
</dbReference>
<dbReference type="RefSeq" id="WP_090753969.1">
    <property type="nucleotide sequence ID" value="NZ_FNGE01000004.1"/>
</dbReference>
<evidence type="ECO:0000313" key="2">
    <source>
        <dbReference type="Proteomes" id="UP000199555"/>
    </source>
</evidence>
<dbReference type="STRING" id="525640.SAMN04487971_104178"/>
<accession>A0A1G9G1E9</accession>
<dbReference type="GO" id="GO:0016811">
    <property type="term" value="F:hydrolase activity, acting on carbon-nitrogen (but not peptide) bonds, in linear amides"/>
    <property type="evidence" value="ECO:0007669"/>
    <property type="project" value="TreeGrafter"/>
</dbReference>
<gene>
    <name evidence="1" type="ORF">SAMN04487971_104178</name>
</gene>
<name>A0A1G9G1E9_9RHOB</name>
<dbReference type="PANTHER" id="PTHR12993">
    <property type="entry name" value="N-ACETYLGLUCOSAMINYL-PHOSPHATIDYLINOSITOL DE-N-ACETYLASE-RELATED"/>
    <property type="match status" value="1"/>
</dbReference>
<sequence length="227" mass="24305">MGLLDDKGPVLVLAPHPDDEVLGVGGTMARLAETGAEVHVAIVTTGRAPRFSPEQAQGVRAEAEAAHRALGVAQTHFLDCPAAELGEMAHADLNAAIGGLVRAVDPVTVFAPHPGDIHLDHQLCFLSALVAARPHQHHYPRRVLAYETLSETNWNAPYLTPAFLPNLFVDISATLDRKLDAFALFASQQREPPHERSVAALRALATLRGATVHRAAAEAFVAIRLVE</sequence>